<name>A0A1F5NL07_9BACT</name>
<keyword evidence="1" id="KW-0812">Transmembrane</keyword>
<accession>A0A1F5NL07</accession>
<dbReference type="STRING" id="1817824.A2751_04120"/>
<feature type="transmembrane region" description="Helical" evidence="1">
    <location>
        <begin position="65"/>
        <end position="84"/>
    </location>
</feature>
<comment type="caution">
    <text evidence="2">The sequence shown here is derived from an EMBL/GenBank/DDBJ whole genome shotgun (WGS) entry which is preliminary data.</text>
</comment>
<evidence type="ECO:0000313" key="2">
    <source>
        <dbReference type="EMBL" id="OGE78308.1"/>
    </source>
</evidence>
<dbReference type="Proteomes" id="UP000176864">
    <property type="component" value="Unassembled WGS sequence"/>
</dbReference>
<evidence type="ECO:0000313" key="3">
    <source>
        <dbReference type="Proteomes" id="UP000176864"/>
    </source>
</evidence>
<keyword evidence="1" id="KW-1133">Transmembrane helix</keyword>
<evidence type="ECO:0000256" key="1">
    <source>
        <dbReference type="SAM" id="Phobius"/>
    </source>
</evidence>
<gene>
    <name evidence="2" type="ORF">A2751_04120</name>
</gene>
<keyword evidence="1" id="KW-0472">Membrane</keyword>
<sequence length="89" mass="9791">MKKYIGIVPLILSLVMSYQAFYSRDASADFGGSILAAFYLVILLVITSVLAGCVLVFVKDKASGMQSVVALIIAVGSVVFWYVYRLWFL</sequence>
<protein>
    <submittedName>
        <fullName evidence="2">Uncharacterized protein</fullName>
    </submittedName>
</protein>
<reference evidence="2 3" key="1">
    <citation type="journal article" date="2016" name="Nat. Commun.">
        <title>Thousands of microbial genomes shed light on interconnected biogeochemical processes in an aquifer system.</title>
        <authorList>
            <person name="Anantharaman K."/>
            <person name="Brown C.T."/>
            <person name="Hug L.A."/>
            <person name="Sharon I."/>
            <person name="Castelle C.J."/>
            <person name="Probst A.J."/>
            <person name="Thomas B.C."/>
            <person name="Singh A."/>
            <person name="Wilkins M.J."/>
            <person name="Karaoz U."/>
            <person name="Brodie E.L."/>
            <person name="Williams K.H."/>
            <person name="Hubbard S.S."/>
            <person name="Banfield J.F."/>
        </authorList>
    </citation>
    <scope>NUCLEOTIDE SEQUENCE [LARGE SCALE GENOMIC DNA]</scope>
</reference>
<organism evidence="2 3">
    <name type="scientific">Candidatus Doudnabacteria bacterium RIFCSPHIGHO2_01_FULL_46_14</name>
    <dbReference type="NCBI Taxonomy" id="1817824"/>
    <lineage>
        <taxon>Bacteria</taxon>
        <taxon>Candidatus Doudnaibacteriota</taxon>
    </lineage>
</organism>
<proteinExistence type="predicted"/>
<dbReference type="AlphaFoldDB" id="A0A1F5NL07"/>
<dbReference type="EMBL" id="MFEK01000014">
    <property type="protein sequence ID" value="OGE78308.1"/>
    <property type="molecule type" value="Genomic_DNA"/>
</dbReference>
<feature type="transmembrane region" description="Helical" evidence="1">
    <location>
        <begin position="33"/>
        <end position="58"/>
    </location>
</feature>